<evidence type="ECO:0000259" key="1">
    <source>
        <dbReference type="Pfam" id="PF20250"/>
    </source>
</evidence>
<dbReference type="PANTHER" id="PTHR38032:SF1">
    <property type="entry name" value="RNA-BINDING PROTEIN KHPB N-TERMINAL DOMAIN-CONTAINING PROTEIN"/>
    <property type="match status" value="1"/>
</dbReference>
<feature type="domain" description="Flagellar Assembly Protein A N-terminal region" evidence="1">
    <location>
        <begin position="132"/>
        <end position="302"/>
    </location>
</feature>
<name>A0A2Z6B0Q1_9BACT</name>
<dbReference type="EMBL" id="AP017378">
    <property type="protein sequence ID" value="BBD09010.1"/>
    <property type="molecule type" value="Genomic_DNA"/>
</dbReference>
<dbReference type="Pfam" id="PF20250">
    <property type="entry name" value="FapA_N"/>
    <property type="match status" value="1"/>
</dbReference>
<dbReference type="InterPro" id="IPR046866">
    <property type="entry name" value="FapA_N"/>
</dbReference>
<dbReference type="Pfam" id="PF03961">
    <property type="entry name" value="FapA"/>
    <property type="match status" value="1"/>
</dbReference>
<dbReference type="InterPro" id="IPR046865">
    <property type="entry name" value="FapA_b_solenoid"/>
</dbReference>
<organism evidence="2 3">
    <name type="scientific">Desulfovibrio ferrophilus</name>
    <dbReference type="NCBI Taxonomy" id="241368"/>
    <lineage>
        <taxon>Bacteria</taxon>
        <taxon>Pseudomonadati</taxon>
        <taxon>Thermodesulfobacteriota</taxon>
        <taxon>Desulfovibrionia</taxon>
        <taxon>Desulfovibrionales</taxon>
        <taxon>Desulfovibrionaceae</taxon>
        <taxon>Desulfovibrio</taxon>
    </lineage>
</organism>
<dbReference type="InterPro" id="IPR005646">
    <property type="entry name" value="FapA"/>
</dbReference>
<accession>A0A2Z6B0Q1</accession>
<dbReference type="AlphaFoldDB" id="A0A2Z6B0Q1"/>
<gene>
    <name evidence="2" type="ORF">DFE_2284</name>
</gene>
<dbReference type="RefSeq" id="WP_172961723.1">
    <property type="nucleotide sequence ID" value="NZ_AP017378.1"/>
</dbReference>
<evidence type="ECO:0000313" key="3">
    <source>
        <dbReference type="Proteomes" id="UP000269883"/>
    </source>
</evidence>
<proteinExistence type="predicted"/>
<sequence>MRQAGIINPDGPLADKVLLKARLKKDITGMVVAQGKPPTDASDARIEFKGDMAYPVFHGDVIAELIPPGKPAPGTSVTGAPILAKSDRKPAEIHIEESSGAVLNEETMEISAKGYGLVDYRKKKLIIKPLFKIASNRLKISGTIYPQTFQGTPISVDMVKRDLWSMGVRTLAEAPLAKAISKAERTGESQDGVTVAKGKAPIHGEDGRFELAFIGAQEAMAEDDSHVVDPRERSKFEPIKEGTLIGRLIPPREGHFGRDVFGEDLVPRKGRPAEVYAGENVDVTADGVEFSSAIAGMITWDKNRVSVLEMVHITGDISYASGNLRLENGSVLIDGSIRDGFKVTAPGDIFAGMAIESAHVSAGANIGVKGGIVMKGEGKVRAKGDVSCNFAENALIEADGDINVAHNLSTSVVTAKGRVVCIKGKGIILGGVTEAGKGVVANEIGSDLGVKTMIRLDVGIEIGGIDKLIAERKTLREQKSQIDGALGTESPKALLERTPAGKRRDVAEIIKKRIGIVNRMQEIETALQERRIALEELSLLRVKVNRVAHPGTVIIIADKKVVLHEPQEGPCQFFYDPETTAIVME</sequence>
<dbReference type="KEGG" id="dfl:DFE_2284"/>
<dbReference type="PANTHER" id="PTHR38032">
    <property type="entry name" value="POLYMERASE-RELATED"/>
    <property type="match status" value="1"/>
</dbReference>
<dbReference type="Proteomes" id="UP000269883">
    <property type="component" value="Chromosome"/>
</dbReference>
<reference evidence="2 3" key="1">
    <citation type="journal article" date="2018" name="Sci. Adv.">
        <title>Multi-heme cytochromes provide a pathway for survival in energy-limited environments.</title>
        <authorList>
            <person name="Deng X."/>
            <person name="Dohmae N."/>
            <person name="Nealson K.H."/>
            <person name="Hashimoto K."/>
            <person name="Okamoto A."/>
        </authorList>
    </citation>
    <scope>NUCLEOTIDE SEQUENCE [LARGE SCALE GENOMIC DNA]</scope>
    <source>
        <strain evidence="2 3">IS5</strain>
    </source>
</reference>
<keyword evidence="3" id="KW-1185">Reference proteome</keyword>
<protein>
    <recommendedName>
        <fullName evidence="1">Flagellar Assembly Protein A N-terminal region domain-containing protein</fullName>
    </recommendedName>
</protein>
<evidence type="ECO:0000313" key="2">
    <source>
        <dbReference type="EMBL" id="BBD09010.1"/>
    </source>
</evidence>